<dbReference type="InterPro" id="IPR001453">
    <property type="entry name" value="MoaB/Mog_dom"/>
</dbReference>
<dbReference type="EMBL" id="NEVP01000012">
    <property type="protein sequence ID" value="OZI45734.1"/>
    <property type="molecule type" value="Genomic_DNA"/>
</dbReference>
<evidence type="ECO:0000256" key="4">
    <source>
        <dbReference type="ARBA" id="ARBA00023150"/>
    </source>
</evidence>
<evidence type="ECO:0000256" key="5">
    <source>
        <dbReference type="PIRNR" id="PIRNR006443"/>
    </source>
</evidence>
<dbReference type="GO" id="GO:0006777">
    <property type="term" value="P:Mo-molybdopterin cofactor biosynthetic process"/>
    <property type="evidence" value="ECO:0007669"/>
    <property type="project" value="UniProtKB-UniRule"/>
</dbReference>
<dbReference type="Gene3D" id="3.40.980.10">
    <property type="entry name" value="MoaB/Mog-like domain"/>
    <property type="match status" value="1"/>
</dbReference>
<dbReference type="InterPro" id="IPR008284">
    <property type="entry name" value="MoCF_biosynth_CS"/>
</dbReference>
<evidence type="ECO:0000313" key="8">
    <source>
        <dbReference type="Proteomes" id="UP000216913"/>
    </source>
</evidence>
<dbReference type="UniPathway" id="UPA00344"/>
<evidence type="ECO:0000256" key="1">
    <source>
        <dbReference type="ARBA" id="ARBA00005046"/>
    </source>
</evidence>
<sequence>MDTDKKVSLACAVLTVSNSRSAGDDTSGNILVHGLAQAGHQCVRRDIVGHDRYAIRRILSEWIADPEVQVIMTNGGTGFAERDCTPEAVRVLFDREIDGFGELFRQISYTEIGSSALQSRAIAGYANNTVIFCIPGSNDACQTAWDGIIREQLDSDHKPCNFAAPLRRRNTEE</sequence>
<comment type="pathway">
    <text evidence="1 5">Cofactor biosynthesis; molybdopterin biosynthesis.</text>
</comment>
<dbReference type="OrthoDB" id="9784492at2"/>
<keyword evidence="8" id="KW-1185">Reference proteome</keyword>
<dbReference type="PANTHER" id="PTHR43232:SF2">
    <property type="entry name" value="MOLYBDENUM COFACTOR BIOSYNTHESIS PROTEIN B"/>
    <property type="match status" value="1"/>
</dbReference>
<evidence type="ECO:0000256" key="3">
    <source>
        <dbReference type="ARBA" id="ARBA00015262"/>
    </source>
</evidence>
<dbReference type="CDD" id="cd00886">
    <property type="entry name" value="MogA_MoaB"/>
    <property type="match status" value="1"/>
</dbReference>
<dbReference type="InterPro" id="IPR012245">
    <property type="entry name" value="MoaB"/>
</dbReference>
<dbReference type="NCBIfam" id="TIGR00177">
    <property type="entry name" value="molyb_syn"/>
    <property type="match status" value="1"/>
</dbReference>
<dbReference type="NCBIfam" id="TIGR02667">
    <property type="entry name" value="moaB_proteo"/>
    <property type="match status" value="1"/>
</dbReference>
<dbReference type="RefSeq" id="WP_094803540.1">
    <property type="nucleotide sequence ID" value="NZ_NEVN01000002.1"/>
</dbReference>
<feature type="domain" description="MoaB/Mog" evidence="6">
    <location>
        <begin position="12"/>
        <end position="156"/>
    </location>
</feature>
<evidence type="ECO:0000259" key="6">
    <source>
        <dbReference type="SMART" id="SM00852"/>
    </source>
</evidence>
<dbReference type="PIRSF" id="PIRSF006443">
    <property type="entry name" value="MoaB"/>
    <property type="match status" value="1"/>
</dbReference>
<proteinExistence type="inferred from homology"/>
<evidence type="ECO:0000313" key="7">
    <source>
        <dbReference type="EMBL" id="OZI45734.1"/>
    </source>
</evidence>
<accession>A0A261T7Z1</accession>
<dbReference type="Pfam" id="PF00994">
    <property type="entry name" value="MoCF_biosynth"/>
    <property type="match status" value="1"/>
</dbReference>
<gene>
    <name evidence="7" type="ORF">CAL25_21125</name>
</gene>
<dbReference type="PANTHER" id="PTHR43232">
    <property type="entry name" value="MOLYBDENUM COFACTOR BIOSYNTHESIS PROTEIN B"/>
    <property type="match status" value="1"/>
</dbReference>
<comment type="caution">
    <text evidence="7">The sequence shown here is derived from an EMBL/GenBank/DDBJ whole genome shotgun (WGS) entry which is preliminary data.</text>
</comment>
<dbReference type="SUPFAM" id="SSF53218">
    <property type="entry name" value="Molybdenum cofactor biosynthesis proteins"/>
    <property type="match status" value="1"/>
</dbReference>
<dbReference type="InterPro" id="IPR036425">
    <property type="entry name" value="MoaB/Mog-like_dom_sf"/>
</dbReference>
<name>A0A261T7Z1_9BORD</name>
<reference evidence="7 8" key="1">
    <citation type="submission" date="2017-05" db="EMBL/GenBank/DDBJ databases">
        <title>Complete and WGS of Bordetella genogroups.</title>
        <authorList>
            <person name="Spilker T."/>
            <person name="LiPuma J."/>
        </authorList>
    </citation>
    <scope>NUCLEOTIDE SEQUENCE [LARGE SCALE GENOMIC DNA]</scope>
    <source>
        <strain evidence="7 8">AU10456</strain>
    </source>
</reference>
<dbReference type="GO" id="GO:0005829">
    <property type="term" value="C:cytosol"/>
    <property type="evidence" value="ECO:0007669"/>
    <property type="project" value="TreeGrafter"/>
</dbReference>
<organism evidence="7 8">
    <name type="scientific">Bordetella genomosp. 5</name>
    <dbReference type="NCBI Taxonomy" id="1395608"/>
    <lineage>
        <taxon>Bacteria</taxon>
        <taxon>Pseudomonadati</taxon>
        <taxon>Pseudomonadota</taxon>
        <taxon>Betaproteobacteria</taxon>
        <taxon>Burkholderiales</taxon>
        <taxon>Alcaligenaceae</taxon>
        <taxon>Bordetella</taxon>
    </lineage>
</organism>
<protein>
    <recommendedName>
        <fullName evidence="3 5">Molybdenum cofactor biosynthesis protein B</fullName>
    </recommendedName>
</protein>
<keyword evidence="4 5" id="KW-0501">Molybdenum cofactor biosynthesis</keyword>
<comment type="function">
    <text evidence="5">May be involved in the biosynthesis of molybdopterin.</text>
</comment>
<evidence type="ECO:0000256" key="2">
    <source>
        <dbReference type="ARBA" id="ARBA00006112"/>
    </source>
</evidence>
<dbReference type="InterPro" id="IPR013484">
    <property type="entry name" value="MoaB_proteobac"/>
</dbReference>
<dbReference type="PROSITE" id="PS01078">
    <property type="entry name" value="MOCF_BIOSYNTHESIS_1"/>
    <property type="match status" value="1"/>
</dbReference>
<comment type="similarity">
    <text evidence="2 5">Belongs to the MoaB/Mog family.</text>
</comment>
<dbReference type="AlphaFoldDB" id="A0A261T7Z1"/>
<dbReference type="Proteomes" id="UP000216913">
    <property type="component" value="Unassembled WGS sequence"/>
</dbReference>
<dbReference type="SMART" id="SM00852">
    <property type="entry name" value="MoCF_biosynth"/>
    <property type="match status" value="1"/>
</dbReference>